<dbReference type="AlphaFoldDB" id="A0AAN7PAZ7"/>
<evidence type="ECO:0000313" key="3">
    <source>
        <dbReference type="Proteomes" id="UP001353858"/>
    </source>
</evidence>
<proteinExistence type="predicted"/>
<evidence type="ECO:0000259" key="1">
    <source>
        <dbReference type="SMART" id="SM00597"/>
    </source>
</evidence>
<protein>
    <recommendedName>
        <fullName evidence="1">TTF-type domain-containing protein</fullName>
    </recommendedName>
</protein>
<organism evidence="2 3">
    <name type="scientific">Aquatica leii</name>
    <dbReference type="NCBI Taxonomy" id="1421715"/>
    <lineage>
        <taxon>Eukaryota</taxon>
        <taxon>Metazoa</taxon>
        <taxon>Ecdysozoa</taxon>
        <taxon>Arthropoda</taxon>
        <taxon>Hexapoda</taxon>
        <taxon>Insecta</taxon>
        <taxon>Pterygota</taxon>
        <taxon>Neoptera</taxon>
        <taxon>Endopterygota</taxon>
        <taxon>Coleoptera</taxon>
        <taxon>Polyphaga</taxon>
        <taxon>Elateriformia</taxon>
        <taxon>Elateroidea</taxon>
        <taxon>Lampyridae</taxon>
        <taxon>Luciolinae</taxon>
        <taxon>Aquatica</taxon>
    </lineage>
</organism>
<comment type="caution">
    <text evidence="2">The sequence shown here is derived from an EMBL/GenBank/DDBJ whole genome shotgun (WGS) entry which is preliminary data.</text>
</comment>
<feature type="non-terminal residue" evidence="2">
    <location>
        <position position="1"/>
    </location>
</feature>
<dbReference type="SMART" id="SM00597">
    <property type="entry name" value="ZnF_TTF"/>
    <property type="match status" value="1"/>
</dbReference>
<dbReference type="InterPro" id="IPR006580">
    <property type="entry name" value="Znf_TTF"/>
</dbReference>
<gene>
    <name evidence="2" type="ORF">RN001_001056</name>
</gene>
<feature type="non-terminal residue" evidence="2">
    <location>
        <position position="174"/>
    </location>
</feature>
<reference evidence="3" key="1">
    <citation type="submission" date="2023-01" db="EMBL/GenBank/DDBJ databases">
        <title>Key to firefly adult light organ development and bioluminescence: homeobox transcription factors regulate luciferase expression and transportation to peroxisome.</title>
        <authorList>
            <person name="Fu X."/>
        </authorList>
    </citation>
    <scope>NUCLEOTIDE SEQUENCE [LARGE SCALE GENOMIC DNA]</scope>
</reference>
<dbReference type="Proteomes" id="UP001353858">
    <property type="component" value="Unassembled WGS sequence"/>
</dbReference>
<feature type="domain" description="TTF-type" evidence="1">
    <location>
        <begin position="81"/>
        <end position="172"/>
    </location>
</feature>
<accession>A0AAN7PAZ7</accession>
<name>A0AAN7PAZ7_9COLE</name>
<evidence type="ECO:0000313" key="2">
    <source>
        <dbReference type="EMBL" id="KAK4884785.1"/>
    </source>
</evidence>
<sequence length="174" mass="20315">ERIQDEGLTSELLQESSNALSDRIDSLLLNCDVGNWATILSDGLRIDIIKRKSQYFQNKEGPFEAIQRTGENMKGQTCQLRKSWFYKHLPNGEKVLRKWMVYSPSKNSLFCFCCRLFTLQNKEAAGVSKFITGFQNWWKVNPKVSQHENYDDHLNNFEKWKTLEASLELNKTID</sequence>
<keyword evidence="3" id="KW-1185">Reference proteome</keyword>
<dbReference type="EMBL" id="JARPUR010000001">
    <property type="protein sequence ID" value="KAK4884785.1"/>
    <property type="molecule type" value="Genomic_DNA"/>
</dbReference>